<dbReference type="GO" id="GO:0005737">
    <property type="term" value="C:cytoplasm"/>
    <property type="evidence" value="ECO:0007669"/>
    <property type="project" value="UniProtKB-SubCell"/>
</dbReference>
<dbReference type="EC" id="6.3.2.8" evidence="3 14"/>
<feature type="domain" description="Mur ligase C-terminal" evidence="16">
    <location>
        <begin position="311"/>
        <end position="423"/>
    </location>
</feature>
<keyword evidence="12 14" id="KW-0961">Cell wall biogenesis/degradation</keyword>
<evidence type="ECO:0000256" key="7">
    <source>
        <dbReference type="ARBA" id="ARBA00022741"/>
    </source>
</evidence>
<gene>
    <name evidence="14 18" type="primary">murC</name>
    <name evidence="18" type="ORF">Q4F26_03060</name>
</gene>
<dbReference type="EMBL" id="JAUNQW010000008">
    <property type="protein sequence ID" value="MDO5457300.1"/>
    <property type="molecule type" value="Genomic_DNA"/>
</dbReference>
<organism evidence="18 19">
    <name type="scientific">Atopococcus tabaci</name>
    <dbReference type="NCBI Taxonomy" id="269774"/>
    <lineage>
        <taxon>Bacteria</taxon>
        <taxon>Bacillati</taxon>
        <taxon>Bacillota</taxon>
        <taxon>Bacilli</taxon>
        <taxon>Lactobacillales</taxon>
        <taxon>Carnobacteriaceae</taxon>
        <taxon>Atopococcus</taxon>
    </lineage>
</organism>
<evidence type="ECO:0000256" key="11">
    <source>
        <dbReference type="ARBA" id="ARBA00023306"/>
    </source>
</evidence>
<keyword evidence="10 14" id="KW-0573">Peptidoglycan synthesis</keyword>
<dbReference type="Pfam" id="PF02875">
    <property type="entry name" value="Mur_ligase_C"/>
    <property type="match status" value="1"/>
</dbReference>
<evidence type="ECO:0000313" key="19">
    <source>
        <dbReference type="Proteomes" id="UP001171751"/>
    </source>
</evidence>
<dbReference type="InterPro" id="IPR013221">
    <property type="entry name" value="Mur_ligase_cen"/>
</dbReference>
<keyword evidence="5 14" id="KW-0436">Ligase</keyword>
<comment type="similarity">
    <text evidence="14">Belongs to the MurCDEF family.</text>
</comment>
<evidence type="ECO:0000256" key="9">
    <source>
        <dbReference type="ARBA" id="ARBA00022960"/>
    </source>
</evidence>
<proteinExistence type="inferred from homology"/>
<evidence type="ECO:0000256" key="4">
    <source>
        <dbReference type="ARBA" id="ARBA00022490"/>
    </source>
</evidence>
<feature type="domain" description="Mur ligase N-terminal catalytic" evidence="15">
    <location>
        <begin position="8"/>
        <end position="105"/>
    </location>
</feature>
<dbReference type="Gene3D" id="3.40.1190.10">
    <property type="entry name" value="Mur-like, catalytic domain"/>
    <property type="match status" value="1"/>
</dbReference>
<dbReference type="GO" id="GO:0005524">
    <property type="term" value="F:ATP binding"/>
    <property type="evidence" value="ECO:0007669"/>
    <property type="project" value="UniProtKB-UniRule"/>
</dbReference>
<dbReference type="Proteomes" id="UP001171751">
    <property type="component" value="Unassembled WGS sequence"/>
</dbReference>
<keyword evidence="6 14" id="KW-0132">Cell division</keyword>
<feature type="binding site" evidence="14">
    <location>
        <begin position="112"/>
        <end position="118"/>
    </location>
    <ligand>
        <name>ATP</name>
        <dbReference type="ChEBI" id="CHEBI:30616"/>
    </ligand>
</feature>
<evidence type="ECO:0000313" key="18">
    <source>
        <dbReference type="EMBL" id="MDO5457300.1"/>
    </source>
</evidence>
<dbReference type="GO" id="GO:0009252">
    <property type="term" value="P:peptidoglycan biosynthetic process"/>
    <property type="evidence" value="ECO:0007669"/>
    <property type="project" value="UniProtKB-UniRule"/>
</dbReference>
<dbReference type="PANTHER" id="PTHR43445">
    <property type="entry name" value="UDP-N-ACETYLMURAMATE--L-ALANINE LIGASE-RELATED"/>
    <property type="match status" value="1"/>
</dbReference>
<evidence type="ECO:0000256" key="3">
    <source>
        <dbReference type="ARBA" id="ARBA00012211"/>
    </source>
</evidence>
<dbReference type="NCBIfam" id="TIGR01082">
    <property type="entry name" value="murC"/>
    <property type="match status" value="1"/>
</dbReference>
<dbReference type="SUPFAM" id="SSF51984">
    <property type="entry name" value="MurCD N-terminal domain"/>
    <property type="match status" value="1"/>
</dbReference>
<accession>A0AA43UC80</accession>
<dbReference type="InterPro" id="IPR036615">
    <property type="entry name" value="Mur_ligase_C_dom_sf"/>
</dbReference>
<feature type="domain" description="Mur ligase central" evidence="17">
    <location>
        <begin position="110"/>
        <end position="279"/>
    </location>
</feature>
<sequence>MNLMEKNYHFIGIKGSGMSALANILYDEGYHVQGSDVETYFFTQVGLEMKNIPVLPFDESNIKENMSIILGNAFSDDHPEVVRAKELNLDVSRYNHFLGEYIKQYTSIGVSGAHGKTSTTGLLAHILSGLDKTSYLIGDGTGRGVENARYFALEADEYRGHFLTYQPDYGIITNIDFDHPDYFKDLDHVMRLFDEYANQVKKAVIACGDDANVRRLSIDTKTYYYGLEDHNDFIAKNILKKSEGSVFDIEFQGEKLGTYQIPLYGNHNIQNAASVIAVCYLEGLDLELVKDLFLSYPGVKRRFNEKLIYNQHIIDDYAHHPNEISATIDASKQRHPDKKIVAVFQPHTFSRTEALMERFAQSLNEADAVYLAPIFASAREQSGKVTIEDLAQAIPQDVTILTIDDIRALLDHKEDVLLFMGAGNIQDYMNAYIELVSE</sequence>
<keyword evidence="8 14" id="KW-0067">ATP-binding</keyword>
<evidence type="ECO:0000259" key="15">
    <source>
        <dbReference type="Pfam" id="PF01225"/>
    </source>
</evidence>
<dbReference type="InterPro" id="IPR004101">
    <property type="entry name" value="Mur_ligase_C"/>
</dbReference>
<evidence type="ECO:0000256" key="5">
    <source>
        <dbReference type="ARBA" id="ARBA00022598"/>
    </source>
</evidence>
<dbReference type="InterPro" id="IPR050061">
    <property type="entry name" value="MurCDEF_pg_biosynth"/>
</dbReference>
<reference evidence="18" key="1">
    <citation type="submission" date="2023-07" db="EMBL/GenBank/DDBJ databases">
        <title>Between Cages and Wild: Unraveling the Impact of Captivity on Animal Microbiomes and Antimicrobial Resistance.</title>
        <authorList>
            <person name="Schmartz G.P."/>
            <person name="Rehner J."/>
            <person name="Schuff M.J."/>
            <person name="Becker S.L."/>
            <person name="Kravczyk M."/>
            <person name="Gurevich A."/>
            <person name="Francke R."/>
            <person name="Mueller R."/>
            <person name="Keller V."/>
            <person name="Keller A."/>
        </authorList>
    </citation>
    <scope>NUCLEOTIDE SEQUENCE</scope>
    <source>
        <strain evidence="18">S39M_St_73</strain>
    </source>
</reference>
<dbReference type="SUPFAM" id="SSF53244">
    <property type="entry name" value="MurD-like peptide ligases, peptide-binding domain"/>
    <property type="match status" value="1"/>
</dbReference>
<evidence type="ECO:0000259" key="16">
    <source>
        <dbReference type="Pfam" id="PF02875"/>
    </source>
</evidence>
<evidence type="ECO:0000256" key="2">
    <source>
        <dbReference type="ARBA" id="ARBA00004752"/>
    </source>
</evidence>
<dbReference type="GO" id="GO:0008763">
    <property type="term" value="F:UDP-N-acetylmuramate-L-alanine ligase activity"/>
    <property type="evidence" value="ECO:0007669"/>
    <property type="project" value="UniProtKB-UniRule"/>
</dbReference>
<evidence type="ECO:0000259" key="17">
    <source>
        <dbReference type="Pfam" id="PF08245"/>
    </source>
</evidence>
<dbReference type="SUPFAM" id="SSF53623">
    <property type="entry name" value="MurD-like peptide ligases, catalytic domain"/>
    <property type="match status" value="1"/>
</dbReference>
<keyword evidence="7 14" id="KW-0547">Nucleotide-binding</keyword>
<dbReference type="AlphaFoldDB" id="A0AA43UC80"/>
<dbReference type="InterPro" id="IPR036565">
    <property type="entry name" value="Mur-like_cat_sf"/>
</dbReference>
<comment type="catalytic activity">
    <reaction evidence="13 14">
        <text>UDP-N-acetyl-alpha-D-muramate + L-alanine + ATP = UDP-N-acetyl-alpha-D-muramoyl-L-alanine + ADP + phosphate + H(+)</text>
        <dbReference type="Rhea" id="RHEA:23372"/>
        <dbReference type="ChEBI" id="CHEBI:15378"/>
        <dbReference type="ChEBI" id="CHEBI:30616"/>
        <dbReference type="ChEBI" id="CHEBI:43474"/>
        <dbReference type="ChEBI" id="CHEBI:57972"/>
        <dbReference type="ChEBI" id="CHEBI:70757"/>
        <dbReference type="ChEBI" id="CHEBI:83898"/>
        <dbReference type="ChEBI" id="CHEBI:456216"/>
        <dbReference type="EC" id="6.3.2.8"/>
    </reaction>
</comment>
<evidence type="ECO:0000256" key="14">
    <source>
        <dbReference type="HAMAP-Rule" id="MF_00046"/>
    </source>
</evidence>
<evidence type="ECO:0000256" key="12">
    <source>
        <dbReference type="ARBA" id="ARBA00023316"/>
    </source>
</evidence>
<keyword evidence="9 14" id="KW-0133">Cell shape</keyword>
<comment type="function">
    <text evidence="14">Cell wall formation.</text>
</comment>
<evidence type="ECO:0000256" key="8">
    <source>
        <dbReference type="ARBA" id="ARBA00022840"/>
    </source>
</evidence>
<keyword evidence="11 14" id="KW-0131">Cell cycle</keyword>
<dbReference type="GO" id="GO:0071555">
    <property type="term" value="P:cell wall organization"/>
    <property type="evidence" value="ECO:0007669"/>
    <property type="project" value="UniProtKB-KW"/>
</dbReference>
<dbReference type="Gene3D" id="3.90.190.20">
    <property type="entry name" value="Mur ligase, C-terminal domain"/>
    <property type="match status" value="1"/>
</dbReference>
<dbReference type="GO" id="GO:0051301">
    <property type="term" value="P:cell division"/>
    <property type="evidence" value="ECO:0007669"/>
    <property type="project" value="UniProtKB-KW"/>
</dbReference>
<dbReference type="InterPro" id="IPR000713">
    <property type="entry name" value="Mur_ligase_N"/>
</dbReference>
<comment type="caution">
    <text evidence="18">The sequence shown here is derived from an EMBL/GenBank/DDBJ whole genome shotgun (WGS) entry which is preliminary data.</text>
</comment>
<dbReference type="PANTHER" id="PTHR43445:SF3">
    <property type="entry name" value="UDP-N-ACETYLMURAMATE--L-ALANINE LIGASE"/>
    <property type="match status" value="1"/>
</dbReference>
<evidence type="ECO:0000256" key="1">
    <source>
        <dbReference type="ARBA" id="ARBA00004496"/>
    </source>
</evidence>
<comment type="pathway">
    <text evidence="2 14">Cell wall biogenesis; peptidoglycan biosynthesis.</text>
</comment>
<dbReference type="GO" id="GO:0008360">
    <property type="term" value="P:regulation of cell shape"/>
    <property type="evidence" value="ECO:0007669"/>
    <property type="project" value="UniProtKB-KW"/>
</dbReference>
<name>A0AA43UC80_9LACT</name>
<dbReference type="InterPro" id="IPR005758">
    <property type="entry name" value="UDP-N-AcMur_Ala_ligase_MurC"/>
</dbReference>
<dbReference type="HAMAP" id="MF_00046">
    <property type="entry name" value="MurC"/>
    <property type="match status" value="1"/>
</dbReference>
<protein>
    <recommendedName>
        <fullName evidence="3 14">UDP-N-acetylmuramate--L-alanine ligase</fullName>
        <ecNumber evidence="3 14">6.3.2.8</ecNumber>
    </recommendedName>
    <alternativeName>
        <fullName evidence="14">UDP-N-acetylmuramoyl-L-alanine synthetase</fullName>
    </alternativeName>
</protein>
<evidence type="ECO:0000256" key="13">
    <source>
        <dbReference type="ARBA" id="ARBA00047833"/>
    </source>
</evidence>
<keyword evidence="19" id="KW-1185">Reference proteome</keyword>
<comment type="subcellular location">
    <subcellularLocation>
        <location evidence="1 14">Cytoplasm</location>
    </subcellularLocation>
</comment>
<evidence type="ECO:0000256" key="10">
    <source>
        <dbReference type="ARBA" id="ARBA00022984"/>
    </source>
</evidence>
<keyword evidence="4 14" id="KW-0963">Cytoplasm</keyword>
<dbReference type="Pfam" id="PF01225">
    <property type="entry name" value="Mur_ligase"/>
    <property type="match status" value="1"/>
</dbReference>
<evidence type="ECO:0000256" key="6">
    <source>
        <dbReference type="ARBA" id="ARBA00022618"/>
    </source>
</evidence>
<dbReference type="Pfam" id="PF08245">
    <property type="entry name" value="Mur_ligase_M"/>
    <property type="match status" value="1"/>
</dbReference>
<dbReference type="Gene3D" id="3.40.50.720">
    <property type="entry name" value="NAD(P)-binding Rossmann-like Domain"/>
    <property type="match status" value="1"/>
</dbReference>